<dbReference type="AlphaFoldDB" id="A0A7J8QHX4"/>
<dbReference type="EMBL" id="JABEZZ010000012">
    <property type="protein sequence ID" value="MBA0601149.1"/>
    <property type="molecule type" value="Genomic_DNA"/>
</dbReference>
<proteinExistence type="predicted"/>
<evidence type="ECO:0000313" key="1">
    <source>
        <dbReference type="EMBL" id="MBA0601149.1"/>
    </source>
</evidence>
<reference evidence="1 2" key="1">
    <citation type="journal article" date="2019" name="Genome Biol. Evol.">
        <title>Insights into the evolution of the New World diploid cottons (Gossypium, subgenus Houzingenia) based on genome sequencing.</title>
        <authorList>
            <person name="Grover C.E."/>
            <person name="Arick M.A. 2nd"/>
            <person name="Thrash A."/>
            <person name="Conover J.L."/>
            <person name="Sanders W.S."/>
            <person name="Peterson D.G."/>
            <person name="Frelichowski J.E."/>
            <person name="Scheffler J.A."/>
            <person name="Scheffler B.E."/>
            <person name="Wendel J.F."/>
        </authorList>
    </citation>
    <scope>NUCLEOTIDE SEQUENCE [LARGE SCALE GENOMIC DNA]</scope>
    <source>
        <strain evidence="1">8</strain>
        <tissue evidence="1">Leaf</tissue>
    </source>
</reference>
<protein>
    <recommendedName>
        <fullName evidence="3">EF-hand domain-containing protein</fullName>
    </recommendedName>
</protein>
<name>A0A7J8QHX4_GOSRA</name>
<dbReference type="PROSITE" id="PS00018">
    <property type="entry name" value="EF_HAND_1"/>
    <property type="match status" value="1"/>
</dbReference>
<dbReference type="InterPro" id="IPR018247">
    <property type="entry name" value="EF_Hand_1_Ca_BS"/>
</dbReference>
<evidence type="ECO:0000313" key="2">
    <source>
        <dbReference type="Proteomes" id="UP000593578"/>
    </source>
</evidence>
<organism evidence="1 2">
    <name type="scientific">Gossypium raimondii</name>
    <name type="common">Peruvian cotton</name>
    <name type="synonym">Gossypium klotzschianum subsp. raimondii</name>
    <dbReference type="NCBI Taxonomy" id="29730"/>
    <lineage>
        <taxon>Eukaryota</taxon>
        <taxon>Viridiplantae</taxon>
        <taxon>Streptophyta</taxon>
        <taxon>Embryophyta</taxon>
        <taxon>Tracheophyta</taxon>
        <taxon>Spermatophyta</taxon>
        <taxon>Magnoliopsida</taxon>
        <taxon>eudicotyledons</taxon>
        <taxon>Gunneridae</taxon>
        <taxon>Pentapetalae</taxon>
        <taxon>rosids</taxon>
        <taxon>malvids</taxon>
        <taxon>Malvales</taxon>
        <taxon>Malvaceae</taxon>
        <taxon>Malvoideae</taxon>
        <taxon>Gossypium</taxon>
    </lineage>
</organism>
<evidence type="ECO:0008006" key="3">
    <source>
        <dbReference type="Google" id="ProtNLM"/>
    </source>
</evidence>
<comment type="caution">
    <text evidence="1">The sequence shown here is derived from an EMBL/GenBank/DDBJ whole genome shotgun (WGS) entry which is preliminary data.</text>
</comment>
<gene>
    <name evidence="1" type="ORF">Gorai_004335</name>
</gene>
<dbReference type="Proteomes" id="UP000593578">
    <property type="component" value="Unassembled WGS sequence"/>
</dbReference>
<accession>A0A7J8QHX4</accession>
<sequence>MARVIHGFPRTGLQKKAISSSRFSALNGVGKMVGDECRSSELFSGDTYACSSSELMDLGYVTFTHFNPTFKDTGNTNVTLDDAMLDPGKHSAVTFKENTDLNKDGALSEADFSNGYIDNSGSKSIGGKAALVCIIQKLNQTIKDRRDKFKLVGTARISFPNFMNSMVKLINNQLSNEVGKDLSPSDRKWLEEVRLPK</sequence>